<evidence type="ECO:0000256" key="1">
    <source>
        <dbReference type="SAM" id="MobiDB-lite"/>
    </source>
</evidence>
<dbReference type="OrthoDB" id="121143at2"/>
<evidence type="ECO:0000313" key="3">
    <source>
        <dbReference type="Proteomes" id="UP000199220"/>
    </source>
</evidence>
<proteinExistence type="predicted"/>
<sequence>MLISRAVAEGIRAGRITTQYRRWDVPRVRAGRQQVTAAGVIEFTRVTRVNDLQRLTDRAARAAGMKDANTLRRALRPRERPRGPRGSAGGAHVYRVHVRWIGEDPRLALRERLPDADELATIAQRLSRLDARPTGPWTQEILTWIRDNPRVVSKELAALRDVELLPMKADIRTLKGLGLTISHDVGYELSPRGAAYLTWLER</sequence>
<dbReference type="Proteomes" id="UP000199220">
    <property type="component" value="Unassembled WGS sequence"/>
</dbReference>
<dbReference type="STRING" id="648782.SAMN04488554_1559"/>
<reference evidence="3" key="1">
    <citation type="submission" date="2016-10" db="EMBL/GenBank/DDBJ databases">
        <authorList>
            <person name="Varghese N."/>
            <person name="Submissions S."/>
        </authorList>
    </citation>
    <scope>NUCLEOTIDE SEQUENCE [LARGE SCALE GENOMIC DNA]</scope>
    <source>
        <strain evidence="3">DSM 21368</strain>
    </source>
</reference>
<evidence type="ECO:0008006" key="4">
    <source>
        <dbReference type="Google" id="ProtNLM"/>
    </source>
</evidence>
<organism evidence="2 3">
    <name type="scientific">Ruania alba</name>
    <dbReference type="NCBI Taxonomy" id="648782"/>
    <lineage>
        <taxon>Bacteria</taxon>
        <taxon>Bacillati</taxon>
        <taxon>Actinomycetota</taxon>
        <taxon>Actinomycetes</taxon>
        <taxon>Micrococcales</taxon>
        <taxon>Ruaniaceae</taxon>
        <taxon>Ruania</taxon>
    </lineage>
</organism>
<gene>
    <name evidence="2" type="ORF">SAMN04488554_1559</name>
</gene>
<protein>
    <recommendedName>
        <fullName evidence="4">ASCH domain-containing protein</fullName>
    </recommendedName>
</protein>
<dbReference type="AlphaFoldDB" id="A0A1H5G735"/>
<name>A0A1H5G735_9MICO</name>
<evidence type="ECO:0000313" key="2">
    <source>
        <dbReference type="EMBL" id="SEE11445.1"/>
    </source>
</evidence>
<dbReference type="RefSeq" id="WP_089772401.1">
    <property type="nucleotide sequence ID" value="NZ_FNTX01000001.1"/>
</dbReference>
<accession>A0A1H5G735</accession>
<keyword evidence="3" id="KW-1185">Reference proteome</keyword>
<dbReference type="EMBL" id="FNTX01000001">
    <property type="protein sequence ID" value="SEE11445.1"/>
    <property type="molecule type" value="Genomic_DNA"/>
</dbReference>
<feature type="region of interest" description="Disordered" evidence="1">
    <location>
        <begin position="67"/>
        <end position="90"/>
    </location>
</feature>